<dbReference type="SMART" id="SM00367">
    <property type="entry name" value="LRR_CC"/>
    <property type="match status" value="7"/>
</dbReference>
<organism evidence="11 12">
    <name type="scientific">Eremothecium cymbalariae (strain CBS 270.75 / DBVPG 7215 / KCTC 17166 / NRRL Y-17582)</name>
    <name type="common">Yeast</name>
    <dbReference type="NCBI Taxonomy" id="931890"/>
    <lineage>
        <taxon>Eukaryota</taxon>
        <taxon>Fungi</taxon>
        <taxon>Dikarya</taxon>
        <taxon>Ascomycota</taxon>
        <taxon>Saccharomycotina</taxon>
        <taxon>Saccharomycetes</taxon>
        <taxon>Saccharomycetales</taxon>
        <taxon>Saccharomycetaceae</taxon>
        <taxon>Eremothecium</taxon>
    </lineage>
</organism>
<dbReference type="GO" id="GO:0016020">
    <property type="term" value="C:membrane"/>
    <property type="evidence" value="ECO:0007669"/>
    <property type="project" value="UniProtKB-SubCell"/>
</dbReference>
<dbReference type="Pfam" id="PF00027">
    <property type="entry name" value="cNMP_binding"/>
    <property type="match status" value="2"/>
</dbReference>
<dbReference type="SMART" id="SM00256">
    <property type="entry name" value="FBOX"/>
    <property type="match status" value="1"/>
</dbReference>
<evidence type="ECO:0000256" key="2">
    <source>
        <dbReference type="ARBA" id="ARBA00022448"/>
    </source>
</evidence>
<gene>
    <name evidence="11" type="ordered locus">Ecym_1142</name>
</gene>
<keyword evidence="12" id="KW-1185">Reference proteome</keyword>
<dbReference type="GO" id="GO:0044877">
    <property type="term" value="F:protein-containing complex binding"/>
    <property type="evidence" value="ECO:0007669"/>
    <property type="project" value="TreeGrafter"/>
</dbReference>
<dbReference type="InterPro" id="IPR000595">
    <property type="entry name" value="cNMP-bd_dom"/>
</dbReference>
<keyword evidence="2" id="KW-0813">Transport</keyword>
<dbReference type="Gene3D" id="2.60.120.10">
    <property type="entry name" value="Jelly Rolls"/>
    <property type="match status" value="2"/>
</dbReference>
<keyword evidence="3" id="KW-0812">Transmembrane</keyword>
<evidence type="ECO:0008006" key="13">
    <source>
        <dbReference type="Google" id="ProtNLM"/>
    </source>
</evidence>
<accession>G8JMN9</accession>
<evidence type="ECO:0000313" key="12">
    <source>
        <dbReference type="Proteomes" id="UP000006790"/>
    </source>
</evidence>
<dbReference type="OrthoDB" id="421226at2759"/>
<evidence type="ECO:0000256" key="4">
    <source>
        <dbReference type="ARBA" id="ARBA00022989"/>
    </source>
</evidence>
<keyword evidence="7" id="KW-1071">Ligand-gated ion channel</keyword>
<keyword evidence="4" id="KW-1133">Transmembrane helix</keyword>
<keyword evidence="6" id="KW-0472">Membrane</keyword>
<dbReference type="EMBL" id="CP002497">
    <property type="protein sequence ID" value="AET37394.1"/>
    <property type="molecule type" value="Genomic_DNA"/>
</dbReference>
<dbReference type="GeneID" id="11472564"/>
<dbReference type="CDD" id="cd00038">
    <property type="entry name" value="CAP_ED"/>
    <property type="match status" value="2"/>
</dbReference>
<dbReference type="Pfam" id="PF00646">
    <property type="entry name" value="F-box"/>
    <property type="match status" value="1"/>
</dbReference>
<comment type="subcellular location">
    <subcellularLocation>
        <location evidence="1">Membrane</location>
        <topology evidence="1">Multi-pass membrane protein</topology>
    </subcellularLocation>
</comment>
<dbReference type="eggNOG" id="KOG0500">
    <property type="taxonomic scope" value="Eukaryota"/>
</dbReference>
<dbReference type="Gene3D" id="3.80.10.10">
    <property type="entry name" value="Ribonuclease Inhibitor"/>
    <property type="match status" value="2"/>
</dbReference>
<dbReference type="InterPro" id="IPR006553">
    <property type="entry name" value="Leu-rich_rpt_Cys-con_subtyp"/>
</dbReference>
<feature type="domain" description="F-box" evidence="10">
    <location>
        <begin position="704"/>
        <end position="751"/>
    </location>
</feature>
<keyword evidence="8" id="KW-0407">Ion channel</keyword>
<dbReference type="SUPFAM" id="SSF52047">
    <property type="entry name" value="RNI-like"/>
    <property type="match status" value="1"/>
</dbReference>
<dbReference type="InterPro" id="IPR036047">
    <property type="entry name" value="F-box-like_dom_sf"/>
</dbReference>
<dbReference type="SMART" id="SM00100">
    <property type="entry name" value="cNMP"/>
    <property type="match status" value="2"/>
</dbReference>
<keyword evidence="5" id="KW-0406">Ion transport</keyword>
<sequence>MYTNKSRQTHPHRRSLLSNVVRFSDSSLGMESEKYGFSIVQCKSGVASYSREVSHGNTGVLVPQWMHKCMQREGVVYDDTVVQKRQHKEEDSTEVDVLKKTRLGIEVSENGRISNKYEDVVETSKGYMTTDEKCNYISKKAPNYDGAYENETECYVSDDPWAVSQLDNISPFSLEKLMSFSLFQNASQAFYVSIARKLKLVTYHAQQYILKAGESARTMYWILKGAVNVISPDGETIHAELVEGFYFGEIGILFNRPRTATVVAKSQLLVGVLTAENFEQLLTDYPSVERQIRDEAQERLARQGKKRKACITNIIDQNLNTLDANHEGYSSFTEQEGLTLQLKTPESVPNHGFAQPNQLTLSFVNIDDSVSTHQFLKSIPLFTTLPKDILHSLALCVDIKKFQPFQYIFRKGDYGNDVYFVLSGEVEVLNHDPDVDSRSTKVLAKFGPGQYFGEKGVLNSVCDIEPISHSTCTRSVDIRSVSECSLLVLTGETLTEFCKRYPWIRQEIKKTSEERSTPKLKAGPQNITSIGASITVHETMEVPNKTESLLKLLPNSRNNDLQSASEIYDVSDHSIYYSSTQKSPHDVTSRISFDRNFSLNSRIKKLKPKSLSQRLKVSKTVPSTSRSMSPLSLQICSISKLSAGGTDTCNCHPVDVGAPELNSRLDSRKLLSASSTDSVQHMPQLKKIKLLDLAVSAKESNLPKVSVGSLPDRLLLRCFQFLSLPELMKLRFVCRKWRQLLYVASGLFDELDLTPWNKSIDDKALMQISDFVGSRPKSIDISNCYHLTDNGFSYMINETCIGGQLRKLKMRSCWEISAMAIMDVAAPSIGRILNEIDLSNCRKVRDDVIQRLIGWENTMLSTSVSTTNAPDCFEHENGRASDKNDNLKPIYQIDKPTIATEAFDGNASCRPNVIGCQNLHTLILRYCKNITDLTLYHISIYGKDRLSYIDLTRCTGLTNSGFTYWSYQSFLNLHTLILSECIFLTDSGIRSIANCTPNLQNLNLSFCCSLTDVAIELLWIGCPNLRTLDLSFCGRAVSNVSLLGISMHLRKLHNIVLKGCLRVTRSGVDSLLGGFAPLTFIDISQCKNAHMYQGGLPAIKFELEPGCKSIFLTVEDSGRCIEVVI</sequence>
<evidence type="ECO:0000256" key="1">
    <source>
        <dbReference type="ARBA" id="ARBA00004141"/>
    </source>
</evidence>
<evidence type="ECO:0000256" key="7">
    <source>
        <dbReference type="ARBA" id="ARBA00023286"/>
    </source>
</evidence>
<dbReference type="AlphaFoldDB" id="G8JMN9"/>
<dbReference type="RefSeq" id="XP_003644211.1">
    <property type="nucleotide sequence ID" value="XM_003644163.1"/>
</dbReference>
<evidence type="ECO:0000259" key="10">
    <source>
        <dbReference type="PROSITE" id="PS50181"/>
    </source>
</evidence>
<evidence type="ECO:0000259" key="9">
    <source>
        <dbReference type="PROSITE" id="PS50042"/>
    </source>
</evidence>
<dbReference type="PROSITE" id="PS50042">
    <property type="entry name" value="CNMP_BINDING_3"/>
    <property type="match status" value="2"/>
</dbReference>
<dbReference type="InterPro" id="IPR014710">
    <property type="entry name" value="RmlC-like_jellyroll"/>
</dbReference>
<dbReference type="PANTHER" id="PTHR45638">
    <property type="entry name" value="CYCLIC NUCLEOTIDE-GATED CATION CHANNEL SUBUNIT A"/>
    <property type="match status" value="1"/>
</dbReference>
<dbReference type="PROSITE" id="PS50181">
    <property type="entry name" value="FBOX"/>
    <property type="match status" value="1"/>
</dbReference>
<evidence type="ECO:0000256" key="3">
    <source>
        <dbReference type="ARBA" id="ARBA00022692"/>
    </source>
</evidence>
<dbReference type="InterPro" id="IPR050866">
    <property type="entry name" value="CNG_cation_channel"/>
</dbReference>
<dbReference type="GO" id="GO:0005221">
    <property type="term" value="F:intracellularly cyclic nucleotide-activated monoatomic cation channel activity"/>
    <property type="evidence" value="ECO:0007669"/>
    <property type="project" value="InterPro"/>
</dbReference>
<dbReference type="eggNOG" id="KOG0498">
    <property type="taxonomic scope" value="Eukaryota"/>
</dbReference>
<protein>
    <recommendedName>
        <fullName evidence="13">Cyclic nucleotide-binding domain-containing protein</fullName>
    </recommendedName>
</protein>
<dbReference type="Proteomes" id="UP000006790">
    <property type="component" value="Chromosome 1"/>
</dbReference>
<dbReference type="InterPro" id="IPR032675">
    <property type="entry name" value="LRR_dom_sf"/>
</dbReference>
<proteinExistence type="predicted"/>
<dbReference type="SUPFAM" id="SSF51206">
    <property type="entry name" value="cAMP-binding domain-like"/>
    <property type="match status" value="2"/>
</dbReference>
<reference evidence="12" key="1">
    <citation type="journal article" date="2012" name="G3 (Bethesda)">
        <title>Pichia sorbitophila, an interspecies yeast hybrid reveals early steps of genome resolution following polyploidization.</title>
        <authorList>
            <person name="Leh Louis V."/>
            <person name="Despons L."/>
            <person name="Friedrich A."/>
            <person name="Martin T."/>
            <person name="Durrens P."/>
            <person name="Casaregola S."/>
            <person name="Neuveglise C."/>
            <person name="Fairhead C."/>
            <person name="Marck C."/>
            <person name="Cruz J.A."/>
            <person name="Straub M.L."/>
            <person name="Kugler V."/>
            <person name="Sacerdot C."/>
            <person name="Uzunov Z."/>
            <person name="Thierry A."/>
            <person name="Weiss S."/>
            <person name="Bleykasten C."/>
            <person name="De Montigny J."/>
            <person name="Jacques N."/>
            <person name="Jung P."/>
            <person name="Lemaire M."/>
            <person name="Mallet S."/>
            <person name="Morel G."/>
            <person name="Richard G.F."/>
            <person name="Sarkar A."/>
            <person name="Savel G."/>
            <person name="Schacherer J."/>
            <person name="Seret M.L."/>
            <person name="Talla E."/>
            <person name="Samson G."/>
            <person name="Jubin C."/>
            <person name="Poulain J."/>
            <person name="Vacherie B."/>
            <person name="Barbe V."/>
            <person name="Pelletier E."/>
            <person name="Sherman D.J."/>
            <person name="Westhof E."/>
            <person name="Weissenbach J."/>
            <person name="Baret P.V."/>
            <person name="Wincker P."/>
            <person name="Gaillardin C."/>
            <person name="Dujon B."/>
            <person name="Souciet J.L."/>
        </authorList>
    </citation>
    <scope>NUCLEOTIDE SEQUENCE [LARGE SCALE GENOMIC DNA]</scope>
    <source>
        <strain evidence="12">CBS 270.75 / DBVPG 7215 / KCTC 17166 / NRRL Y-17582</strain>
    </source>
</reference>
<dbReference type="FunFam" id="2.60.120.10:FF:000057">
    <property type="entry name" value="Cyclic nucleotide-binding domain protein"/>
    <property type="match status" value="1"/>
</dbReference>
<dbReference type="InterPro" id="IPR018490">
    <property type="entry name" value="cNMP-bd_dom_sf"/>
</dbReference>
<evidence type="ECO:0000256" key="6">
    <source>
        <dbReference type="ARBA" id="ARBA00023136"/>
    </source>
</evidence>
<name>G8JMN9_ERECY</name>
<evidence type="ECO:0000256" key="5">
    <source>
        <dbReference type="ARBA" id="ARBA00023065"/>
    </source>
</evidence>
<dbReference type="InParanoid" id="G8JMN9"/>
<evidence type="ECO:0000313" key="11">
    <source>
        <dbReference type="EMBL" id="AET37394.1"/>
    </source>
</evidence>
<dbReference type="STRING" id="931890.G8JMN9"/>
<dbReference type="InterPro" id="IPR001810">
    <property type="entry name" value="F-box_dom"/>
</dbReference>
<feature type="domain" description="Cyclic nucleotide-binding" evidence="9">
    <location>
        <begin position="381"/>
        <end position="515"/>
    </location>
</feature>
<dbReference type="eggNOG" id="KOG1947">
    <property type="taxonomic scope" value="Eukaryota"/>
</dbReference>
<dbReference type="KEGG" id="erc:Ecym_1142"/>
<dbReference type="PANTHER" id="PTHR45638:SF24">
    <property type="entry name" value="CYCLIC NUCLEOTIDE-BINDING DOMAIN PROTEIN (AFU_ORTHOLOGUE AFUA_2G03170)"/>
    <property type="match status" value="1"/>
</dbReference>
<dbReference type="OMA" id="RMKSVWD"/>
<dbReference type="InterPro" id="IPR018488">
    <property type="entry name" value="cNMP-bd_CS"/>
</dbReference>
<dbReference type="HOGENOM" id="CLU_006113_0_0_1"/>
<evidence type="ECO:0000256" key="8">
    <source>
        <dbReference type="ARBA" id="ARBA00023303"/>
    </source>
</evidence>
<dbReference type="PROSITE" id="PS00889">
    <property type="entry name" value="CNMP_BINDING_2"/>
    <property type="match status" value="1"/>
</dbReference>
<feature type="domain" description="Cyclic nucleotide-binding" evidence="9">
    <location>
        <begin position="182"/>
        <end position="299"/>
    </location>
</feature>
<dbReference type="SUPFAM" id="SSF81383">
    <property type="entry name" value="F-box domain"/>
    <property type="match status" value="1"/>
</dbReference>